<dbReference type="EMBL" id="JBHRSE010000103">
    <property type="protein sequence ID" value="MFC3025084.1"/>
    <property type="molecule type" value="Genomic_DNA"/>
</dbReference>
<organism evidence="1 2">
    <name type="scientific">Vibrio zhugei</name>
    <dbReference type="NCBI Taxonomy" id="2479546"/>
    <lineage>
        <taxon>Bacteria</taxon>
        <taxon>Pseudomonadati</taxon>
        <taxon>Pseudomonadota</taxon>
        <taxon>Gammaproteobacteria</taxon>
        <taxon>Vibrionales</taxon>
        <taxon>Vibrionaceae</taxon>
        <taxon>Vibrio</taxon>
    </lineage>
</organism>
<evidence type="ECO:0000313" key="1">
    <source>
        <dbReference type="EMBL" id="MFC3025084.1"/>
    </source>
</evidence>
<proteinExistence type="predicted"/>
<comment type="caution">
    <text evidence="1">The sequence shown here is derived from an EMBL/GenBank/DDBJ whole genome shotgun (WGS) entry which is preliminary data.</text>
</comment>
<accession>A0ABV7CE80</accession>
<dbReference type="RefSeq" id="WP_164711760.1">
    <property type="nucleotide sequence ID" value="NZ_AP024912.1"/>
</dbReference>
<gene>
    <name evidence="1" type="ORF">ACFODT_14860</name>
</gene>
<reference evidence="2" key="1">
    <citation type="journal article" date="2019" name="Int. J. Syst. Evol. Microbiol.">
        <title>The Global Catalogue of Microorganisms (GCM) 10K type strain sequencing project: providing services to taxonomists for standard genome sequencing and annotation.</title>
        <authorList>
            <consortium name="The Broad Institute Genomics Platform"/>
            <consortium name="The Broad Institute Genome Sequencing Center for Infectious Disease"/>
            <person name="Wu L."/>
            <person name="Ma J."/>
        </authorList>
    </citation>
    <scope>NUCLEOTIDE SEQUENCE [LARGE SCALE GENOMIC DNA]</scope>
    <source>
        <strain evidence="2">KCTC 62784</strain>
    </source>
</reference>
<name>A0ABV7CE80_9VIBR</name>
<evidence type="ECO:0000313" key="2">
    <source>
        <dbReference type="Proteomes" id="UP001595384"/>
    </source>
</evidence>
<keyword evidence="2" id="KW-1185">Reference proteome</keyword>
<protein>
    <submittedName>
        <fullName evidence="1">Uncharacterized protein</fullName>
    </submittedName>
</protein>
<dbReference type="Proteomes" id="UP001595384">
    <property type="component" value="Unassembled WGS sequence"/>
</dbReference>
<sequence length="60" mass="6924">MSVLCFNAIIVVTHMTLSRNDEQDKRQHMDLFATLSGESDIMMTYPQLFHLCGARLDYSQ</sequence>